<proteinExistence type="predicted"/>
<protein>
    <recommendedName>
        <fullName evidence="1">Pectinesterase inhibitor domain-containing protein</fullName>
    </recommendedName>
</protein>
<dbReference type="Gene3D" id="1.20.140.40">
    <property type="entry name" value="Invertase/pectin methylesterase inhibitor family protein"/>
    <property type="match status" value="1"/>
</dbReference>
<dbReference type="SUPFAM" id="SSF101148">
    <property type="entry name" value="Plant invertase/pectin methylesterase inhibitor"/>
    <property type="match status" value="1"/>
</dbReference>
<evidence type="ECO:0000313" key="2">
    <source>
        <dbReference type="EMBL" id="RCV41739.1"/>
    </source>
</evidence>
<dbReference type="GO" id="GO:0004857">
    <property type="term" value="F:enzyme inhibitor activity"/>
    <property type="evidence" value="ECO:0007669"/>
    <property type="project" value="InterPro"/>
</dbReference>
<organism evidence="2">
    <name type="scientific">Setaria italica</name>
    <name type="common">Foxtail millet</name>
    <name type="synonym">Panicum italicum</name>
    <dbReference type="NCBI Taxonomy" id="4555"/>
    <lineage>
        <taxon>Eukaryota</taxon>
        <taxon>Viridiplantae</taxon>
        <taxon>Streptophyta</taxon>
        <taxon>Embryophyta</taxon>
        <taxon>Tracheophyta</taxon>
        <taxon>Spermatophyta</taxon>
        <taxon>Magnoliopsida</taxon>
        <taxon>Liliopsida</taxon>
        <taxon>Poales</taxon>
        <taxon>Poaceae</taxon>
        <taxon>PACMAD clade</taxon>
        <taxon>Panicoideae</taxon>
        <taxon>Panicodae</taxon>
        <taxon>Paniceae</taxon>
        <taxon>Cenchrinae</taxon>
        <taxon>Setaria</taxon>
    </lineage>
</organism>
<evidence type="ECO:0000259" key="1">
    <source>
        <dbReference type="Pfam" id="PF04043"/>
    </source>
</evidence>
<dbReference type="InterPro" id="IPR035513">
    <property type="entry name" value="Invertase/methylesterase_inhib"/>
</dbReference>
<dbReference type="OrthoDB" id="684246at2759"/>
<dbReference type="EMBL" id="CM003536">
    <property type="protein sequence ID" value="RCV41739.1"/>
    <property type="molecule type" value="Genomic_DNA"/>
</dbReference>
<dbReference type="AlphaFoldDB" id="A0A368SH20"/>
<accession>A0A368SH20</accession>
<gene>
    <name evidence="2" type="ORF">SETIT_9G160200v2</name>
</gene>
<sequence length="232" mass="24953">MAMLHCLRRIQLLSPLVPHRHEVSLKPGEFAASSSPSRTIAPEPNTVAAALKAYNTESSSESFVHSYKRLRPRLDACYKTLLPYAGSFSGSIIARVARAATAVVAARQHGFADELARLKLRGTGAGPRADETLASCYEEVASNDMDDANETLGRLDRLVAGVTSKDEFDWESSLVVLWLGSTLGVMEDCTDWLNDAGKAAASSPVVKEVIAGCAALSPYIRIALHLAHAIKF</sequence>
<dbReference type="InterPro" id="IPR006501">
    <property type="entry name" value="Pectinesterase_inhib_dom"/>
</dbReference>
<feature type="domain" description="Pectinesterase inhibitor" evidence="1">
    <location>
        <begin position="75"/>
        <end position="205"/>
    </location>
</feature>
<dbReference type="Pfam" id="PF04043">
    <property type="entry name" value="PMEI"/>
    <property type="match status" value="1"/>
</dbReference>
<reference evidence="2" key="2">
    <citation type="submission" date="2015-07" db="EMBL/GenBank/DDBJ databases">
        <authorList>
            <person name="Noorani M."/>
        </authorList>
    </citation>
    <scope>NUCLEOTIDE SEQUENCE</scope>
    <source>
        <strain evidence="2">Yugu1</strain>
    </source>
</reference>
<name>A0A368SH20_SETIT</name>
<reference evidence="2" key="1">
    <citation type="journal article" date="2012" name="Nat. Biotechnol.">
        <title>Reference genome sequence of the model plant Setaria.</title>
        <authorList>
            <person name="Bennetzen J.L."/>
            <person name="Schmutz J."/>
            <person name="Wang H."/>
            <person name="Percifield R."/>
            <person name="Hawkins J."/>
            <person name="Pontaroli A.C."/>
            <person name="Estep M."/>
            <person name="Feng L."/>
            <person name="Vaughn J.N."/>
            <person name="Grimwood J."/>
            <person name="Jenkins J."/>
            <person name="Barry K."/>
            <person name="Lindquist E."/>
            <person name="Hellsten U."/>
            <person name="Deshpande S."/>
            <person name="Wang X."/>
            <person name="Wu X."/>
            <person name="Mitros T."/>
            <person name="Triplett J."/>
            <person name="Yang X."/>
            <person name="Ye C.Y."/>
            <person name="Mauro-Herrera M."/>
            <person name="Wang L."/>
            <person name="Li P."/>
            <person name="Sharma M."/>
            <person name="Sharma R."/>
            <person name="Ronald P.C."/>
            <person name="Panaud O."/>
            <person name="Kellogg E.A."/>
            <person name="Brutnell T.P."/>
            <person name="Doust A.N."/>
            <person name="Tuskan G.A."/>
            <person name="Rokhsar D."/>
            <person name="Devos K.M."/>
        </authorList>
    </citation>
    <scope>NUCLEOTIDE SEQUENCE [LARGE SCALE GENOMIC DNA]</scope>
    <source>
        <strain evidence="2">Yugu1</strain>
    </source>
</reference>